<dbReference type="Proteomes" id="UP000018144">
    <property type="component" value="Unassembled WGS sequence"/>
</dbReference>
<feature type="compositionally biased region" description="Low complexity" evidence="1">
    <location>
        <begin position="275"/>
        <end position="284"/>
    </location>
</feature>
<reference evidence="2 3" key="1">
    <citation type="journal article" date="2013" name="PLoS Genet.">
        <title>The genome and development-dependent transcriptomes of Pyronema confluens: a window into fungal evolution.</title>
        <authorList>
            <person name="Traeger S."/>
            <person name="Altegoer F."/>
            <person name="Freitag M."/>
            <person name="Gabaldon T."/>
            <person name="Kempken F."/>
            <person name="Kumar A."/>
            <person name="Marcet-Houben M."/>
            <person name="Poggeler S."/>
            <person name="Stajich J.E."/>
            <person name="Nowrousian M."/>
        </authorList>
    </citation>
    <scope>NUCLEOTIDE SEQUENCE [LARGE SCALE GENOMIC DNA]</scope>
    <source>
        <strain evidence="3">CBS 100304</strain>
        <tissue evidence="2">Vegetative mycelium</tissue>
    </source>
</reference>
<feature type="compositionally biased region" description="Acidic residues" evidence="1">
    <location>
        <begin position="158"/>
        <end position="171"/>
    </location>
</feature>
<protein>
    <submittedName>
        <fullName evidence="2">Uncharacterized protein</fullName>
    </submittedName>
</protein>
<evidence type="ECO:0000313" key="3">
    <source>
        <dbReference type="Proteomes" id="UP000018144"/>
    </source>
</evidence>
<feature type="region of interest" description="Disordered" evidence="1">
    <location>
        <begin position="139"/>
        <end position="185"/>
    </location>
</feature>
<dbReference type="OrthoDB" id="10376552at2759"/>
<feature type="region of interest" description="Disordered" evidence="1">
    <location>
        <begin position="311"/>
        <end position="355"/>
    </location>
</feature>
<sequence>MKPFVAAKLNCITPQGRFSVQQNPCSSMTYLRNMETYIDSLRTAVIAEYGDHTYRRARNDSGWLLNESLMKAMEKLDDISEGRDELKELAIEAYSRQEPIKYKLAEEPWDDIDPLDITPLTTQKGMEDFTKRLSKLAEERQEMEVEKEAKSYAKADEESNYDEDEVAEPELAEPSNEYVSEAEPAEVCVSKAESLDETRDVKLPALVLESPLKSVSAAYMVEDPLSPGTFVRSLWTPAFKAAPVEINETWSINQPLIRTSFEETVPELGYDSDTRSSTDTTSRSPSIANTPSWDSFPRPADLSKITFGTRLSSDDKSHSVGHSMVGLTPENVFIKNPKSPGSRRPKSRRMSEFLSKANTSITKNLKWTKNGTKSESMKTTINE</sequence>
<proteinExistence type="predicted"/>
<keyword evidence="3" id="KW-1185">Reference proteome</keyword>
<evidence type="ECO:0000256" key="1">
    <source>
        <dbReference type="SAM" id="MobiDB-lite"/>
    </source>
</evidence>
<accession>U4KX90</accession>
<feature type="compositionally biased region" description="Basic and acidic residues" evidence="1">
    <location>
        <begin position="139"/>
        <end position="157"/>
    </location>
</feature>
<organism evidence="2 3">
    <name type="scientific">Pyronema omphalodes (strain CBS 100304)</name>
    <name type="common">Pyronema confluens</name>
    <dbReference type="NCBI Taxonomy" id="1076935"/>
    <lineage>
        <taxon>Eukaryota</taxon>
        <taxon>Fungi</taxon>
        <taxon>Dikarya</taxon>
        <taxon>Ascomycota</taxon>
        <taxon>Pezizomycotina</taxon>
        <taxon>Pezizomycetes</taxon>
        <taxon>Pezizales</taxon>
        <taxon>Pyronemataceae</taxon>
        <taxon>Pyronema</taxon>
    </lineage>
</organism>
<dbReference type="AlphaFoldDB" id="U4KX90"/>
<gene>
    <name evidence="2" type="ORF">PCON_05993</name>
</gene>
<evidence type="ECO:0000313" key="2">
    <source>
        <dbReference type="EMBL" id="CCX06406.1"/>
    </source>
</evidence>
<dbReference type="EMBL" id="HF935288">
    <property type="protein sequence ID" value="CCX06406.1"/>
    <property type="molecule type" value="Genomic_DNA"/>
</dbReference>
<feature type="region of interest" description="Disordered" evidence="1">
    <location>
        <begin position="364"/>
        <end position="383"/>
    </location>
</feature>
<name>U4KX90_PYROM</name>
<feature type="region of interest" description="Disordered" evidence="1">
    <location>
        <begin position="267"/>
        <end position="295"/>
    </location>
</feature>